<dbReference type="GO" id="GO:0016209">
    <property type="term" value="F:antioxidant activity"/>
    <property type="evidence" value="ECO:0007669"/>
    <property type="project" value="InterPro"/>
</dbReference>
<feature type="domain" description="Thioredoxin" evidence="1">
    <location>
        <begin position="217"/>
        <end position="355"/>
    </location>
</feature>
<dbReference type="SUPFAM" id="SSF52833">
    <property type="entry name" value="Thioredoxin-like"/>
    <property type="match status" value="1"/>
</dbReference>
<protein>
    <submittedName>
        <fullName evidence="2">Thioredoxin-like protein</fullName>
    </submittedName>
</protein>
<dbReference type="CDD" id="cd02966">
    <property type="entry name" value="TlpA_like_family"/>
    <property type="match status" value="1"/>
</dbReference>
<evidence type="ECO:0000313" key="3">
    <source>
        <dbReference type="Proteomes" id="UP000285780"/>
    </source>
</evidence>
<dbReference type="PROSITE" id="PS51352">
    <property type="entry name" value="THIOREDOXIN_2"/>
    <property type="match status" value="1"/>
</dbReference>
<dbReference type="AlphaFoldDB" id="A0A420DYN2"/>
<dbReference type="Gene3D" id="3.40.30.10">
    <property type="entry name" value="Glutaredoxin"/>
    <property type="match status" value="1"/>
</dbReference>
<proteinExistence type="predicted"/>
<accession>A0A420DYN2</accession>
<organism evidence="2 3">
    <name type="scientific">Tenacibaculum lutimaris</name>
    <dbReference type="NCBI Taxonomy" id="285258"/>
    <lineage>
        <taxon>Bacteria</taxon>
        <taxon>Pseudomonadati</taxon>
        <taxon>Bacteroidota</taxon>
        <taxon>Flavobacteriia</taxon>
        <taxon>Flavobacteriales</taxon>
        <taxon>Flavobacteriaceae</taxon>
        <taxon>Tenacibaculum</taxon>
    </lineage>
</organism>
<sequence>MKIKVLILLLICTSCFKKNGYIIKGKIKNLKDSTKVFLFDYKELKVLDSCFSLNEEFKFIGKTKEPLLSGVSFMIAKNNFNIDFWLENDNIIITKNNKKELNNSIFKVTGGELNKISNLFKESLKDHKKNKTEAYLRFKKKEINREEYDKIIDKFNIAALNFFNKYPNNYFSISEVISNKIYYSKKELSSFYNLLNNQLKKTEKGILLEKYIKTKKIILGDKIINIEASDIKGNKVNLSQIKDSIILLNFWASWCPPCIEKIKNEFPSIQQKHPNIKLVSFSFDLDKKMWKKKSEDLKIDWVNLSNFKKIGESITAINYNIEEIPTTFLIKHGKIKKIIKYNDDLLSEIELGIKN</sequence>
<keyword evidence="3" id="KW-1185">Reference proteome</keyword>
<dbReference type="InterPro" id="IPR036249">
    <property type="entry name" value="Thioredoxin-like_sf"/>
</dbReference>
<evidence type="ECO:0000259" key="1">
    <source>
        <dbReference type="PROSITE" id="PS51352"/>
    </source>
</evidence>
<dbReference type="Proteomes" id="UP000285780">
    <property type="component" value="Unassembled WGS sequence"/>
</dbReference>
<reference evidence="2 3" key="1">
    <citation type="submission" date="2018-09" db="EMBL/GenBank/DDBJ databases">
        <title>Genomic Encyclopedia of Archaeal and Bacterial Type Strains, Phase II (KMG-II): from individual species to whole genera.</title>
        <authorList>
            <person name="Goeker M."/>
        </authorList>
    </citation>
    <scope>NUCLEOTIDE SEQUENCE [LARGE SCALE GENOMIC DNA]</scope>
    <source>
        <strain evidence="2 3">DSM 16505</strain>
    </source>
</reference>
<dbReference type="InterPro" id="IPR025380">
    <property type="entry name" value="DUF4369"/>
</dbReference>
<comment type="caution">
    <text evidence="2">The sequence shown here is derived from an EMBL/GenBank/DDBJ whole genome shotgun (WGS) entry which is preliminary data.</text>
</comment>
<dbReference type="InterPro" id="IPR013766">
    <property type="entry name" value="Thioredoxin_domain"/>
</dbReference>
<dbReference type="GO" id="GO:0016491">
    <property type="term" value="F:oxidoreductase activity"/>
    <property type="evidence" value="ECO:0007669"/>
    <property type="project" value="InterPro"/>
</dbReference>
<dbReference type="RefSeq" id="WP_120187565.1">
    <property type="nucleotide sequence ID" value="NZ_RAQM01000012.1"/>
</dbReference>
<dbReference type="PANTHER" id="PTHR42852">
    <property type="entry name" value="THIOL:DISULFIDE INTERCHANGE PROTEIN DSBE"/>
    <property type="match status" value="1"/>
</dbReference>
<dbReference type="EMBL" id="RAQM01000012">
    <property type="protein sequence ID" value="RKF02905.1"/>
    <property type="molecule type" value="Genomic_DNA"/>
</dbReference>
<dbReference type="InterPro" id="IPR000866">
    <property type="entry name" value="AhpC/TSA"/>
</dbReference>
<evidence type="ECO:0000313" key="2">
    <source>
        <dbReference type="EMBL" id="RKF02905.1"/>
    </source>
</evidence>
<gene>
    <name evidence="2" type="ORF">C8N26_2552</name>
</gene>
<name>A0A420DYN2_9FLAO</name>
<dbReference type="PANTHER" id="PTHR42852:SF13">
    <property type="entry name" value="PROTEIN DIPZ"/>
    <property type="match status" value="1"/>
</dbReference>
<dbReference type="InterPro" id="IPR050553">
    <property type="entry name" value="Thioredoxin_ResA/DsbE_sf"/>
</dbReference>
<dbReference type="Pfam" id="PF00578">
    <property type="entry name" value="AhpC-TSA"/>
    <property type="match status" value="1"/>
</dbReference>
<dbReference type="Pfam" id="PF14289">
    <property type="entry name" value="DUF4369"/>
    <property type="match status" value="1"/>
</dbReference>